<keyword evidence="9" id="KW-0046">Antibiotic resistance</keyword>
<keyword evidence="12" id="KW-1185">Reference proteome</keyword>
<dbReference type="GO" id="GO:0042910">
    <property type="term" value="F:xenobiotic transmembrane transporter activity"/>
    <property type="evidence" value="ECO:0007669"/>
    <property type="project" value="InterPro"/>
</dbReference>
<evidence type="ECO:0000256" key="10">
    <source>
        <dbReference type="SAM" id="Phobius"/>
    </source>
</evidence>
<name>A0A6L5YN98_9FIRM</name>
<dbReference type="InterPro" id="IPR002528">
    <property type="entry name" value="MATE_fam"/>
</dbReference>
<feature type="transmembrane region" description="Helical" evidence="10">
    <location>
        <begin position="173"/>
        <end position="196"/>
    </location>
</feature>
<feature type="transmembrane region" description="Helical" evidence="10">
    <location>
        <begin position="142"/>
        <end position="161"/>
    </location>
</feature>
<dbReference type="GO" id="GO:0015297">
    <property type="term" value="F:antiporter activity"/>
    <property type="evidence" value="ECO:0007669"/>
    <property type="project" value="InterPro"/>
</dbReference>
<dbReference type="PIRSF" id="PIRSF006603">
    <property type="entry name" value="DinF"/>
    <property type="match status" value="1"/>
</dbReference>
<dbReference type="NCBIfam" id="TIGR00797">
    <property type="entry name" value="matE"/>
    <property type="match status" value="1"/>
</dbReference>
<dbReference type="InterPro" id="IPR048279">
    <property type="entry name" value="MdtK-like"/>
</dbReference>
<keyword evidence="7 10" id="KW-1133">Transmembrane helix</keyword>
<evidence type="ECO:0000256" key="7">
    <source>
        <dbReference type="ARBA" id="ARBA00022989"/>
    </source>
</evidence>
<dbReference type="RefSeq" id="WP_154498318.1">
    <property type="nucleotide sequence ID" value="NZ_VUMU01000019.1"/>
</dbReference>
<comment type="caution">
    <text evidence="11">The sequence shown here is derived from an EMBL/GenBank/DDBJ whole genome shotgun (WGS) entry which is preliminary data.</text>
</comment>
<evidence type="ECO:0000256" key="9">
    <source>
        <dbReference type="ARBA" id="ARBA00023251"/>
    </source>
</evidence>
<feature type="transmembrane region" description="Helical" evidence="10">
    <location>
        <begin position="21"/>
        <end position="45"/>
    </location>
</feature>
<feature type="transmembrane region" description="Helical" evidence="10">
    <location>
        <begin position="364"/>
        <end position="386"/>
    </location>
</feature>
<dbReference type="Pfam" id="PF01554">
    <property type="entry name" value="MatE"/>
    <property type="match status" value="2"/>
</dbReference>
<gene>
    <name evidence="11" type="ORF">FYJ59_12815</name>
</gene>
<keyword evidence="8 10" id="KW-0472">Membrane</keyword>
<dbReference type="InterPro" id="IPR051327">
    <property type="entry name" value="MATE_MepA_subfamily"/>
</dbReference>
<feature type="transmembrane region" description="Helical" evidence="10">
    <location>
        <begin position="202"/>
        <end position="223"/>
    </location>
</feature>
<evidence type="ECO:0000256" key="2">
    <source>
        <dbReference type="ARBA" id="ARBA00008417"/>
    </source>
</evidence>
<evidence type="ECO:0000256" key="1">
    <source>
        <dbReference type="ARBA" id="ARBA00004651"/>
    </source>
</evidence>
<dbReference type="GO" id="GO:0005886">
    <property type="term" value="C:plasma membrane"/>
    <property type="evidence" value="ECO:0007669"/>
    <property type="project" value="UniProtKB-SubCell"/>
</dbReference>
<dbReference type="Proteomes" id="UP000476055">
    <property type="component" value="Unassembled WGS sequence"/>
</dbReference>
<dbReference type="CDD" id="cd13143">
    <property type="entry name" value="MATE_MepA_like"/>
    <property type="match status" value="1"/>
</dbReference>
<feature type="transmembrane region" description="Helical" evidence="10">
    <location>
        <begin position="57"/>
        <end position="79"/>
    </location>
</feature>
<feature type="transmembrane region" description="Helical" evidence="10">
    <location>
        <begin position="100"/>
        <end position="122"/>
    </location>
</feature>
<sequence length="456" mass="49244">MSDTTLSKEEKQYKRLTEEPVARLVLELGLPTTISMLITNLYNMVDTWFVSQLGTSATGAVGVVFGLMAIIQAFGFMFGHGAGSNISRLLGAHEKERAKAFSATGFYLAVGAGVLIAVIGIVDLNGLCRLLGSTETILPYARIYAFYILVSAPAMASSCVMNNVLRYEGYANLAMVGLVSGGILNMAGDAILMWGLNLGIRGAALSTMISQYVSFGILLFFFLRGKTQSSLAPKYFTWEFAVHKNILTAGFPSMMRQGLASVSTMVLNAQAAVYGDIAIAAMSVVSRIFNFVFSVALGIGQGFQPVSSFNYGAKKYSRVRKAFWFTLCASLVTMAVFAGVVYVFRRELLLQFLTDMDAYEIAFYALQIQCLTLPFIPVCICGNMLFQSIGKGGRATILASFRSGTIYIPALLILTAFWGIRGIQWSQPVSDILSAVLSLPVAAAFIKGLPEDGVEV</sequence>
<dbReference type="InterPro" id="IPR045070">
    <property type="entry name" value="MATE_MepA-like"/>
</dbReference>
<comment type="similarity">
    <text evidence="2">Belongs to the multi antimicrobial extrusion (MATE) (TC 2.A.66.1) family. MepA subfamily.</text>
</comment>
<evidence type="ECO:0000256" key="8">
    <source>
        <dbReference type="ARBA" id="ARBA00023136"/>
    </source>
</evidence>
<evidence type="ECO:0000256" key="3">
    <source>
        <dbReference type="ARBA" id="ARBA00022106"/>
    </source>
</evidence>
<organism evidence="11 12">
    <name type="scientific">Waltera intestinalis</name>
    <dbReference type="NCBI Taxonomy" id="2606635"/>
    <lineage>
        <taxon>Bacteria</taxon>
        <taxon>Bacillati</taxon>
        <taxon>Bacillota</taxon>
        <taxon>Clostridia</taxon>
        <taxon>Lachnospirales</taxon>
        <taxon>Lachnospiraceae</taxon>
        <taxon>Waltera</taxon>
    </lineage>
</organism>
<evidence type="ECO:0000256" key="4">
    <source>
        <dbReference type="ARBA" id="ARBA00022448"/>
    </source>
</evidence>
<keyword evidence="4" id="KW-0813">Transport</keyword>
<reference evidence="11 12" key="1">
    <citation type="submission" date="2019-08" db="EMBL/GenBank/DDBJ databases">
        <title>In-depth cultivation of the pig gut microbiome towards novel bacterial diversity and tailored functional studies.</title>
        <authorList>
            <person name="Wylensek D."/>
            <person name="Hitch T.C.A."/>
            <person name="Clavel T."/>
        </authorList>
    </citation>
    <scope>NUCLEOTIDE SEQUENCE [LARGE SCALE GENOMIC DNA]</scope>
    <source>
        <strain evidence="11 12">WCA3-601-WT-6H</strain>
    </source>
</reference>
<evidence type="ECO:0000256" key="6">
    <source>
        <dbReference type="ARBA" id="ARBA00022692"/>
    </source>
</evidence>
<evidence type="ECO:0000256" key="5">
    <source>
        <dbReference type="ARBA" id="ARBA00022475"/>
    </source>
</evidence>
<keyword evidence="5" id="KW-1003">Cell membrane</keyword>
<dbReference type="PANTHER" id="PTHR43823:SF3">
    <property type="entry name" value="MULTIDRUG EXPORT PROTEIN MEPA"/>
    <property type="match status" value="1"/>
</dbReference>
<dbReference type="EMBL" id="VUMU01000019">
    <property type="protein sequence ID" value="MST59102.1"/>
    <property type="molecule type" value="Genomic_DNA"/>
</dbReference>
<evidence type="ECO:0000313" key="11">
    <source>
        <dbReference type="EMBL" id="MST59102.1"/>
    </source>
</evidence>
<proteinExistence type="inferred from homology"/>
<evidence type="ECO:0000313" key="12">
    <source>
        <dbReference type="Proteomes" id="UP000476055"/>
    </source>
</evidence>
<dbReference type="AlphaFoldDB" id="A0A6L5YN98"/>
<feature type="transmembrane region" description="Helical" evidence="10">
    <location>
        <begin position="322"/>
        <end position="344"/>
    </location>
</feature>
<dbReference type="GO" id="GO:0046677">
    <property type="term" value="P:response to antibiotic"/>
    <property type="evidence" value="ECO:0007669"/>
    <property type="project" value="UniProtKB-KW"/>
</dbReference>
<keyword evidence="6 10" id="KW-0812">Transmembrane</keyword>
<comment type="subcellular location">
    <subcellularLocation>
        <location evidence="1">Cell membrane</location>
        <topology evidence="1">Multi-pass membrane protein</topology>
    </subcellularLocation>
</comment>
<accession>A0A6L5YN98</accession>
<protein>
    <recommendedName>
        <fullName evidence="3">Multidrug export protein MepA</fullName>
    </recommendedName>
</protein>
<dbReference type="PANTHER" id="PTHR43823">
    <property type="entry name" value="SPORULATION PROTEIN YKVU"/>
    <property type="match status" value="1"/>
</dbReference>
<feature type="transmembrane region" description="Helical" evidence="10">
    <location>
        <begin position="398"/>
        <end position="420"/>
    </location>
</feature>